<evidence type="ECO:0000313" key="3">
    <source>
        <dbReference type="Proteomes" id="UP000314294"/>
    </source>
</evidence>
<name>A0A4Z2ENT7_9TELE</name>
<accession>A0A4Z2ENT7</accession>
<evidence type="ECO:0000256" key="1">
    <source>
        <dbReference type="SAM" id="MobiDB-lite"/>
    </source>
</evidence>
<protein>
    <submittedName>
        <fullName evidence="2">Uncharacterized protein</fullName>
    </submittedName>
</protein>
<evidence type="ECO:0000313" key="2">
    <source>
        <dbReference type="EMBL" id="TNN30124.1"/>
    </source>
</evidence>
<feature type="compositionally biased region" description="Gly residues" evidence="1">
    <location>
        <begin position="22"/>
        <end position="31"/>
    </location>
</feature>
<proteinExistence type="predicted"/>
<dbReference type="Proteomes" id="UP000314294">
    <property type="component" value="Unassembled WGS sequence"/>
</dbReference>
<feature type="region of interest" description="Disordered" evidence="1">
    <location>
        <begin position="1"/>
        <end position="96"/>
    </location>
</feature>
<reference evidence="2 3" key="1">
    <citation type="submission" date="2019-03" db="EMBL/GenBank/DDBJ databases">
        <title>First draft genome of Liparis tanakae, snailfish: a comprehensive survey of snailfish specific genes.</title>
        <authorList>
            <person name="Kim W."/>
            <person name="Song I."/>
            <person name="Jeong J.-H."/>
            <person name="Kim D."/>
            <person name="Kim S."/>
            <person name="Ryu S."/>
            <person name="Song J.Y."/>
            <person name="Lee S.K."/>
        </authorList>
    </citation>
    <scope>NUCLEOTIDE SEQUENCE [LARGE SCALE GENOMIC DNA]</scope>
    <source>
        <tissue evidence="2">Muscle</tissue>
    </source>
</reference>
<sequence>MEPTAKTRKQNAGVYAAEPGGRANGNTGGGLATRRQPGPRQNRLKDVYSLPGRNSNPKEKGVKSWNFSENLSGPLGDSGRLHSQRLKPLAVWSHEE</sequence>
<dbReference type="AlphaFoldDB" id="A0A4Z2ENT7"/>
<gene>
    <name evidence="2" type="ORF">EYF80_059726</name>
</gene>
<dbReference type="EMBL" id="SRLO01004833">
    <property type="protein sequence ID" value="TNN30124.1"/>
    <property type="molecule type" value="Genomic_DNA"/>
</dbReference>
<organism evidence="2 3">
    <name type="scientific">Liparis tanakae</name>
    <name type="common">Tanaka's snailfish</name>
    <dbReference type="NCBI Taxonomy" id="230148"/>
    <lineage>
        <taxon>Eukaryota</taxon>
        <taxon>Metazoa</taxon>
        <taxon>Chordata</taxon>
        <taxon>Craniata</taxon>
        <taxon>Vertebrata</taxon>
        <taxon>Euteleostomi</taxon>
        <taxon>Actinopterygii</taxon>
        <taxon>Neopterygii</taxon>
        <taxon>Teleostei</taxon>
        <taxon>Neoteleostei</taxon>
        <taxon>Acanthomorphata</taxon>
        <taxon>Eupercaria</taxon>
        <taxon>Perciformes</taxon>
        <taxon>Cottioidei</taxon>
        <taxon>Cottales</taxon>
        <taxon>Liparidae</taxon>
        <taxon>Liparis</taxon>
    </lineage>
</organism>
<keyword evidence="3" id="KW-1185">Reference proteome</keyword>
<comment type="caution">
    <text evidence="2">The sequence shown here is derived from an EMBL/GenBank/DDBJ whole genome shotgun (WGS) entry which is preliminary data.</text>
</comment>